<evidence type="ECO:0000313" key="6">
    <source>
        <dbReference type="EMBL" id="GAA1758076.1"/>
    </source>
</evidence>
<dbReference type="SUPFAM" id="SSF46785">
    <property type="entry name" value="Winged helix' DNA-binding domain"/>
    <property type="match status" value="1"/>
</dbReference>
<keyword evidence="4" id="KW-0804">Transcription</keyword>
<evidence type="ECO:0000313" key="7">
    <source>
        <dbReference type="Proteomes" id="UP001501475"/>
    </source>
</evidence>
<dbReference type="InterPro" id="IPR005119">
    <property type="entry name" value="LysR_subst-bd"/>
</dbReference>
<keyword evidence="7" id="KW-1185">Reference proteome</keyword>
<dbReference type="InterPro" id="IPR036390">
    <property type="entry name" value="WH_DNA-bd_sf"/>
</dbReference>
<keyword evidence="3" id="KW-0238">DNA-binding</keyword>
<sequence length="326" mass="34322">MIDAAGLRVVRAIDEAGSFTGAATMLGYSQPAVSQMIRRLEQRTGTAIVDRVGRTVRLTEAGQVLARHAKTVLAALDSAEEEVAALAGLRAGRVRVAAFPSASATLVPKALALVRSRYPDVSMSFTEAEPPESLAALRAGECDLAVAFSYPGTDLARGEEDLDVFVTRRLLDDEVLLALPPEHPLAASSGPIDIAKLKSDTWIAGCPRCRGHLLEMCSRGGFTPDVSFETEDYVAVQGMVACGLGVALIPDLILRTTHHPGVVARRIAPASRREIVAVTTPDLLRVPSVAAALDALVEVAASPDLLPTLAPEPAGASTGPELDYYL</sequence>
<dbReference type="PANTHER" id="PTHR30346:SF29">
    <property type="entry name" value="LYSR SUBSTRATE-BINDING"/>
    <property type="match status" value="1"/>
</dbReference>
<dbReference type="Pfam" id="PF00126">
    <property type="entry name" value="HTH_1"/>
    <property type="match status" value="1"/>
</dbReference>
<feature type="domain" description="HTH lysR-type" evidence="5">
    <location>
        <begin position="2"/>
        <end position="59"/>
    </location>
</feature>
<comment type="similarity">
    <text evidence="1">Belongs to the LysR transcriptional regulatory family.</text>
</comment>
<dbReference type="PRINTS" id="PR00039">
    <property type="entry name" value="HTHLYSR"/>
</dbReference>
<dbReference type="InterPro" id="IPR000847">
    <property type="entry name" value="LysR_HTH_N"/>
</dbReference>
<dbReference type="InterPro" id="IPR036388">
    <property type="entry name" value="WH-like_DNA-bd_sf"/>
</dbReference>
<organism evidence="6 7">
    <name type="scientific">Nostocoides vanveenii</name>
    <dbReference type="NCBI Taxonomy" id="330835"/>
    <lineage>
        <taxon>Bacteria</taxon>
        <taxon>Bacillati</taxon>
        <taxon>Actinomycetota</taxon>
        <taxon>Actinomycetes</taxon>
        <taxon>Micrococcales</taxon>
        <taxon>Intrasporangiaceae</taxon>
        <taxon>Nostocoides</taxon>
    </lineage>
</organism>
<evidence type="ECO:0000259" key="5">
    <source>
        <dbReference type="PROSITE" id="PS50931"/>
    </source>
</evidence>
<reference evidence="7" key="1">
    <citation type="journal article" date="2019" name="Int. J. Syst. Evol. Microbiol.">
        <title>The Global Catalogue of Microorganisms (GCM) 10K type strain sequencing project: providing services to taxonomists for standard genome sequencing and annotation.</title>
        <authorList>
            <consortium name="The Broad Institute Genomics Platform"/>
            <consortium name="The Broad Institute Genome Sequencing Center for Infectious Disease"/>
            <person name="Wu L."/>
            <person name="Ma J."/>
        </authorList>
    </citation>
    <scope>NUCLEOTIDE SEQUENCE [LARGE SCALE GENOMIC DNA]</scope>
    <source>
        <strain evidence="7">JCM 15591</strain>
    </source>
</reference>
<accession>A0ABP4WME8</accession>
<dbReference type="Gene3D" id="1.10.10.10">
    <property type="entry name" value="Winged helix-like DNA-binding domain superfamily/Winged helix DNA-binding domain"/>
    <property type="match status" value="1"/>
</dbReference>
<evidence type="ECO:0000256" key="3">
    <source>
        <dbReference type="ARBA" id="ARBA00023125"/>
    </source>
</evidence>
<evidence type="ECO:0000256" key="2">
    <source>
        <dbReference type="ARBA" id="ARBA00023015"/>
    </source>
</evidence>
<proteinExistence type="inferred from homology"/>
<dbReference type="Pfam" id="PF03466">
    <property type="entry name" value="LysR_substrate"/>
    <property type="match status" value="1"/>
</dbReference>
<protein>
    <submittedName>
        <fullName evidence="6">LysR family transcriptional regulator</fullName>
    </submittedName>
</protein>
<dbReference type="CDD" id="cd08423">
    <property type="entry name" value="PBP2_LTTR_like_6"/>
    <property type="match status" value="1"/>
</dbReference>
<dbReference type="PROSITE" id="PS50931">
    <property type="entry name" value="HTH_LYSR"/>
    <property type="match status" value="1"/>
</dbReference>
<gene>
    <name evidence="6" type="ORF">GCM10009810_17060</name>
</gene>
<dbReference type="PANTHER" id="PTHR30346">
    <property type="entry name" value="TRANSCRIPTIONAL DUAL REGULATOR HCAR-RELATED"/>
    <property type="match status" value="1"/>
</dbReference>
<comment type="caution">
    <text evidence="6">The sequence shown here is derived from an EMBL/GenBank/DDBJ whole genome shotgun (WGS) entry which is preliminary data.</text>
</comment>
<dbReference type="RefSeq" id="WP_344064817.1">
    <property type="nucleotide sequence ID" value="NZ_BAAAPN010000044.1"/>
</dbReference>
<evidence type="ECO:0000256" key="1">
    <source>
        <dbReference type="ARBA" id="ARBA00009437"/>
    </source>
</evidence>
<dbReference type="EMBL" id="BAAAPN010000044">
    <property type="protein sequence ID" value="GAA1758076.1"/>
    <property type="molecule type" value="Genomic_DNA"/>
</dbReference>
<dbReference type="Gene3D" id="3.40.190.10">
    <property type="entry name" value="Periplasmic binding protein-like II"/>
    <property type="match status" value="2"/>
</dbReference>
<dbReference type="SUPFAM" id="SSF53850">
    <property type="entry name" value="Periplasmic binding protein-like II"/>
    <property type="match status" value="1"/>
</dbReference>
<name>A0ABP4WME8_9MICO</name>
<dbReference type="Proteomes" id="UP001501475">
    <property type="component" value="Unassembled WGS sequence"/>
</dbReference>
<keyword evidence="2" id="KW-0805">Transcription regulation</keyword>
<evidence type="ECO:0000256" key="4">
    <source>
        <dbReference type="ARBA" id="ARBA00023163"/>
    </source>
</evidence>